<accession>A0A9D1DDE9</accession>
<organism evidence="1 2">
    <name type="scientific">Candidatus Egerieicola pullicola</name>
    <dbReference type="NCBI Taxonomy" id="2840775"/>
    <lineage>
        <taxon>Bacteria</taxon>
        <taxon>Bacillati</taxon>
        <taxon>Bacillota</taxon>
        <taxon>Clostridia</taxon>
        <taxon>Eubacteriales</taxon>
        <taxon>Oscillospiraceae</taxon>
        <taxon>Oscillospiraceae incertae sedis</taxon>
        <taxon>Candidatus Egerieicola</taxon>
    </lineage>
</organism>
<protein>
    <submittedName>
        <fullName evidence="1">Uncharacterized protein</fullName>
    </submittedName>
</protein>
<dbReference type="EMBL" id="DVGY01000040">
    <property type="protein sequence ID" value="HIR40515.1"/>
    <property type="molecule type" value="Genomic_DNA"/>
</dbReference>
<dbReference type="AlphaFoldDB" id="A0A9D1DDE9"/>
<sequence length="805" mass="92102">MRQEKLEFLSLWAINNDMELPRMLQQLERLKKRGIQGVMLRLRHYTNVPAFLSDEYMDIVNQVILRAKELDLSFWLYVENTLTRQIVMKEHPELTCQWLEFHDGQVEVKTKNAVNSLSLSDTRLMIRYALDKYATMLDEDAFEYISGFFSDEVGFIDSKEKSSCRECGGIPWYQEMPARYSAQQGDEIQDKLHLLFEDGEGAGQFRIWYWENLSDLLAEHYYKPLQRWCTNHGKLFAAHVKGEENPLFSLTYCGSVFNILRYVAVPGMDCCGRVPGNNFYPRIMSSLSAQFSNGESIAESLVGGGYGMTPGDFERYMLWLKSHGITKALIHSHMYTFTADGIRDWPASVPTHMLWRDVTPSLIDDINHTNTRIKDGVTSLLICPTRGVMANFTPDQLAQMNEYNGENVSDSEAARISNSVVEICDELYNFKAQFHLSDEKLVEECGSVRDGVLTIGKECYTRLVVSDDLVWTDKGKDLLDQFVKGGGQVVSYEDYKVVKGQDYLVRYTSPNAALYQLNNAIDLEQQDWQFAPPIENKLLMQWNATGDTLECPIQVEELTDDMFPMTLSISDKVAGAYFNGAKLVSQRRNRNGFDIYPITREMFVPGKEQLVKVDVSGCKEKQPFAFFNGRFLVKNNTGYTQFGKRAYTQLKTKYDFYLTPYSAFQGGNLLEAGFPFVSKPITATKQFKVHTDLDHAQIHLTDIAADAAKVFLDNEFLGYTWGTRWIIPVEHISANQEHTLRLELVPNTFNLYGPHRHIDGNRLMTTPAQFLGVRNFADKPGAPENTLTDEYKFVKFSLSGRIRIR</sequence>
<gene>
    <name evidence="1" type="ORF">IAB36_01650</name>
</gene>
<reference evidence="1" key="1">
    <citation type="submission" date="2020-10" db="EMBL/GenBank/DDBJ databases">
        <authorList>
            <person name="Gilroy R."/>
        </authorList>
    </citation>
    <scope>NUCLEOTIDE SEQUENCE</scope>
    <source>
        <strain evidence="1">CHK184-25365</strain>
    </source>
</reference>
<evidence type="ECO:0000313" key="2">
    <source>
        <dbReference type="Proteomes" id="UP000886749"/>
    </source>
</evidence>
<dbReference type="PANTHER" id="PTHR36848">
    <property type="entry name" value="DNA-BINDING PROTEIN (PUTATIVE SECRETED PROTEIN)-RELATED"/>
    <property type="match status" value="1"/>
</dbReference>
<dbReference type="Proteomes" id="UP000886749">
    <property type="component" value="Unassembled WGS sequence"/>
</dbReference>
<dbReference type="InterPro" id="IPR053161">
    <property type="entry name" value="Ulvan_degrading_GH"/>
</dbReference>
<name>A0A9D1DDE9_9FIRM</name>
<dbReference type="PANTHER" id="PTHR36848:SF2">
    <property type="entry name" value="SECRETED PROTEIN"/>
    <property type="match status" value="1"/>
</dbReference>
<comment type="caution">
    <text evidence="1">The sequence shown here is derived from an EMBL/GenBank/DDBJ whole genome shotgun (WGS) entry which is preliminary data.</text>
</comment>
<proteinExistence type="predicted"/>
<reference evidence="1" key="2">
    <citation type="journal article" date="2021" name="PeerJ">
        <title>Extensive microbial diversity within the chicken gut microbiome revealed by metagenomics and culture.</title>
        <authorList>
            <person name="Gilroy R."/>
            <person name="Ravi A."/>
            <person name="Getino M."/>
            <person name="Pursley I."/>
            <person name="Horton D.L."/>
            <person name="Alikhan N.F."/>
            <person name="Baker D."/>
            <person name="Gharbi K."/>
            <person name="Hall N."/>
            <person name="Watson M."/>
            <person name="Adriaenssens E.M."/>
            <person name="Foster-Nyarko E."/>
            <person name="Jarju S."/>
            <person name="Secka A."/>
            <person name="Antonio M."/>
            <person name="Oren A."/>
            <person name="Chaudhuri R.R."/>
            <person name="La Ragione R."/>
            <person name="Hildebrand F."/>
            <person name="Pallen M.J."/>
        </authorList>
    </citation>
    <scope>NUCLEOTIDE SEQUENCE</scope>
    <source>
        <strain evidence="1">CHK184-25365</strain>
    </source>
</reference>
<evidence type="ECO:0000313" key="1">
    <source>
        <dbReference type="EMBL" id="HIR40515.1"/>
    </source>
</evidence>